<name>A0A292ZFZ4_SPHSA</name>
<accession>A0A292ZFZ4</accession>
<evidence type="ECO:0000313" key="1">
    <source>
        <dbReference type="EMBL" id="GAY23632.1"/>
    </source>
</evidence>
<proteinExistence type="predicted"/>
<comment type="caution">
    <text evidence="1">The sequence shown here is derived from an EMBL/GenBank/DDBJ whole genome shotgun (WGS) entry which is preliminary data.</text>
</comment>
<organism evidence="1 2">
    <name type="scientific">Sphingobium fuliginis (strain ATCC 27551)</name>
    <dbReference type="NCBI Taxonomy" id="336203"/>
    <lineage>
        <taxon>Bacteria</taxon>
        <taxon>Pseudomonadati</taxon>
        <taxon>Pseudomonadota</taxon>
        <taxon>Alphaproteobacteria</taxon>
        <taxon>Sphingomonadales</taxon>
        <taxon>Sphingomonadaceae</taxon>
        <taxon>Sphingobium</taxon>
    </lineage>
</organism>
<dbReference type="Proteomes" id="UP000221538">
    <property type="component" value="Unassembled WGS sequence"/>
</dbReference>
<sequence>MQKPYIVLFIIKRNDNRNIDHASIPTILYNIAGDAPCDFHNRVQRQSIQRPWKHIHINFRNIPLCSHTYG</sequence>
<protein>
    <submittedName>
        <fullName evidence="1">Uncharacterized protein</fullName>
    </submittedName>
</protein>
<dbReference type="EMBL" id="BEWI01000032">
    <property type="protein sequence ID" value="GAY23632.1"/>
    <property type="molecule type" value="Genomic_DNA"/>
</dbReference>
<reference evidence="1 2" key="1">
    <citation type="journal article" date="2013" name="Biodegradation">
        <title>Occurrence of 4-tert-butylphenol (4-t-BP) biodegradation in an aquatic sample caused by the presence of Spirodela polyrrhiza and isolation of a 4-t-BP-utilizing bacterium.</title>
        <authorList>
            <person name="Ogata Y."/>
            <person name="Toyama T."/>
            <person name="Yu N."/>
            <person name="Wang X."/>
            <person name="Sei K."/>
            <person name="Ike M."/>
        </authorList>
    </citation>
    <scope>NUCLEOTIDE SEQUENCE [LARGE SCALE GENOMIC DNA]</scope>
    <source>
        <strain evidence="1 2">OMI</strain>
    </source>
</reference>
<evidence type="ECO:0000313" key="2">
    <source>
        <dbReference type="Proteomes" id="UP000221538"/>
    </source>
</evidence>
<dbReference type="AlphaFoldDB" id="A0A292ZFZ4"/>
<gene>
    <name evidence="1" type="ORF">SFOMI_4210</name>
</gene>
<reference evidence="1 2" key="2">
    <citation type="journal article" date="2013" name="Environ. Sci. Technol.">
        <title>The 4-tert-butylphenol-utilizing bacterium Sphingobium fuliginis OMI can degrade bisphenols via phenolic ring hydroxylation and meta-cleavage pathway.</title>
        <authorList>
            <person name="Ogata Y."/>
            <person name="Goda S."/>
            <person name="Toyama T."/>
            <person name="Sei K."/>
            <person name="Ike M."/>
        </authorList>
    </citation>
    <scope>NUCLEOTIDE SEQUENCE [LARGE SCALE GENOMIC DNA]</scope>
    <source>
        <strain evidence="1 2">OMI</strain>
    </source>
</reference>